<feature type="region of interest" description="Disordered" evidence="1">
    <location>
        <begin position="1"/>
        <end position="20"/>
    </location>
</feature>
<evidence type="ECO:0000313" key="2">
    <source>
        <dbReference type="EMBL" id="KAG6777533.1"/>
    </source>
</evidence>
<organism evidence="2 3">
    <name type="scientific">Populus tomentosa</name>
    <name type="common">Chinese white poplar</name>
    <dbReference type="NCBI Taxonomy" id="118781"/>
    <lineage>
        <taxon>Eukaryota</taxon>
        <taxon>Viridiplantae</taxon>
        <taxon>Streptophyta</taxon>
        <taxon>Embryophyta</taxon>
        <taxon>Tracheophyta</taxon>
        <taxon>Spermatophyta</taxon>
        <taxon>Magnoliopsida</taxon>
        <taxon>eudicotyledons</taxon>
        <taxon>Gunneridae</taxon>
        <taxon>Pentapetalae</taxon>
        <taxon>rosids</taxon>
        <taxon>fabids</taxon>
        <taxon>Malpighiales</taxon>
        <taxon>Salicaceae</taxon>
        <taxon>Saliceae</taxon>
        <taxon>Populus</taxon>
    </lineage>
</organism>
<sequence length="134" mass="14796">MKEDNKSHTQRGEGKLTVLMMQKTPYLRRPGLVKAITTNRSRDFDNDQVAVSFVASTINVAAPTVSTSSCAENLQPNKVVCIDNDEEPSATEEDDDYHRELLRLLDFDGGSDLADGVPFIQTTPEDDEAHSTPN</sequence>
<evidence type="ECO:0000313" key="3">
    <source>
        <dbReference type="Proteomes" id="UP000886885"/>
    </source>
</evidence>
<proteinExistence type="predicted"/>
<dbReference type="AlphaFoldDB" id="A0A8X7ZUH4"/>
<feature type="region of interest" description="Disordered" evidence="1">
    <location>
        <begin position="110"/>
        <end position="134"/>
    </location>
</feature>
<name>A0A8X7ZUH4_POPTO</name>
<dbReference type="EMBL" id="JAAWWB010000008">
    <property type="protein sequence ID" value="KAG6777533.1"/>
    <property type="molecule type" value="Genomic_DNA"/>
</dbReference>
<keyword evidence="3" id="KW-1185">Reference proteome</keyword>
<protein>
    <submittedName>
        <fullName evidence="2">Uncharacterized protein</fullName>
    </submittedName>
</protein>
<evidence type="ECO:0000256" key="1">
    <source>
        <dbReference type="SAM" id="MobiDB-lite"/>
    </source>
</evidence>
<gene>
    <name evidence="2" type="ORF">POTOM_017358</name>
</gene>
<feature type="compositionally biased region" description="Basic and acidic residues" evidence="1">
    <location>
        <begin position="1"/>
        <end position="14"/>
    </location>
</feature>
<reference evidence="2" key="1">
    <citation type="journal article" date="2020" name="bioRxiv">
        <title>Hybrid origin of Populus tomentosa Carr. identified through genome sequencing and phylogenomic analysis.</title>
        <authorList>
            <person name="An X."/>
            <person name="Gao K."/>
            <person name="Chen Z."/>
            <person name="Li J."/>
            <person name="Yang X."/>
            <person name="Yang X."/>
            <person name="Zhou J."/>
            <person name="Guo T."/>
            <person name="Zhao T."/>
            <person name="Huang S."/>
            <person name="Miao D."/>
            <person name="Khan W.U."/>
            <person name="Rao P."/>
            <person name="Ye M."/>
            <person name="Lei B."/>
            <person name="Liao W."/>
            <person name="Wang J."/>
            <person name="Ji L."/>
            <person name="Li Y."/>
            <person name="Guo B."/>
            <person name="Mustafa N.S."/>
            <person name="Li S."/>
            <person name="Yun Q."/>
            <person name="Keller S.R."/>
            <person name="Mao J."/>
            <person name="Zhang R."/>
            <person name="Strauss S.H."/>
        </authorList>
    </citation>
    <scope>NUCLEOTIDE SEQUENCE</scope>
    <source>
        <strain evidence="2">GM15</strain>
        <tissue evidence="2">Leaf</tissue>
    </source>
</reference>
<accession>A0A8X7ZUH4</accession>
<dbReference type="Proteomes" id="UP000886885">
    <property type="component" value="Chromosome 4D"/>
</dbReference>
<comment type="caution">
    <text evidence="2">The sequence shown here is derived from an EMBL/GenBank/DDBJ whole genome shotgun (WGS) entry which is preliminary data.</text>
</comment>